<keyword evidence="5" id="KW-0378">Hydrolase</keyword>
<evidence type="ECO:0000256" key="16">
    <source>
        <dbReference type="ARBA" id="ARBA00077688"/>
    </source>
</evidence>
<evidence type="ECO:0000256" key="10">
    <source>
        <dbReference type="ARBA" id="ARBA00038976"/>
    </source>
</evidence>
<feature type="domain" description="Peptidase M20 dimerisation" evidence="18">
    <location>
        <begin position="211"/>
        <end position="294"/>
    </location>
</feature>
<evidence type="ECO:0000256" key="11">
    <source>
        <dbReference type="ARBA" id="ARBA00044252"/>
    </source>
</evidence>
<evidence type="ECO:0000256" key="1">
    <source>
        <dbReference type="ARBA" id="ARBA00001941"/>
    </source>
</evidence>
<keyword evidence="6" id="KW-0862">Zinc</keyword>
<comment type="cofactor">
    <cofactor evidence="2">
        <name>Zn(2+)</name>
        <dbReference type="ChEBI" id="CHEBI:29105"/>
    </cofactor>
</comment>
<dbReference type="InterPro" id="IPR036264">
    <property type="entry name" value="Bact_exopeptidase_dim_dom"/>
</dbReference>
<evidence type="ECO:0000256" key="4">
    <source>
        <dbReference type="ARBA" id="ARBA00022723"/>
    </source>
</evidence>
<dbReference type="Gene3D" id="3.40.630.10">
    <property type="entry name" value="Zn peptidases"/>
    <property type="match status" value="2"/>
</dbReference>
<keyword evidence="7" id="KW-0482">Metalloprotease</keyword>
<evidence type="ECO:0000256" key="3">
    <source>
        <dbReference type="ARBA" id="ARBA00022670"/>
    </source>
</evidence>
<dbReference type="FunFam" id="3.40.630.10:FF:000018">
    <property type="entry name" value="Aminoacyl-histidine dipeptidase PepD"/>
    <property type="match status" value="1"/>
</dbReference>
<dbReference type="OrthoDB" id="9773892at2"/>
<name>E1R6R2_SEDSS</name>
<organism evidence="19 20">
    <name type="scientific">Sediminispirochaeta smaragdinae (strain DSM 11293 / JCM 15392 / SEBR 4228)</name>
    <name type="common">Spirochaeta smaragdinae</name>
    <dbReference type="NCBI Taxonomy" id="573413"/>
    <lineage>
        <taxon>Bacteria</taxon>
        <taxon>Pseudomonadati</taxon>
        <taxon>Spirochaetota</taxon>
        <taxon>Spirochaetia</taxon>
        <taxon>Spirochaetales</taxon>
        <taxon>Spirochaetaceae</taxon>
        <taxon>Sediminispirochaeta</taxon>
    </lineage>
</organism>
<comment type="cofactor">
    <cofactor evidence="1">
        <name>Co(2+)</name>
        <dbReference type="ChEBI" id="CHEBI:48828"/>
    </cofactor>
</comment>
<evidence type="ECO:0000313" key="20">
    <source>
        <dbReference type="Proteomes" id="UP000002318"/>
    </source>
</evidence>
<proteinExistence type="inferred from homology"/>
<dbReference type="GO" id="GO:0070573">
    <property type="term" value="F:metallodipeptidase activity"/>
    <property type="evidence" value="ECO:0007669"/>
    <property type="project" value="TreeGrafter"/>
</dbReference>
<dbReference type="GO" id="GO:0005829">
    <property type="term" value="C:cytosol"/>
    <property type="evidence" value="ECO:0007669"/>
    <property type="project" value="TreeGrafter"/>
</dbReference>
<evidence type="ECO:0000256" key="17">
    <source>
        <dbReference type="ARBA" id="ARBA00078074"/>
    </source>
</evidence>
<dbReference type="GO" id="GO:0006508">
    <property type="term" value="P:proteolysis"/>
    <property type="evidence" value="ECO:0007669"/>
    <property type="project" value="UniProtKB-KW"/>
</dbReference>
<dbReference type="SUPFAM" id="SSF53187">
    <property type="entry name" value="Zn-dependent exopeptidases"/>
    <property type="match status" value="1"/>
</dbReference>
<keyword evidence="4" id="KW-0479">Metal-binding</keyword>
<dbReference type="PRINTS" id="PR00934">
    <property type="entry name" value="XHISDIPTASE"/>
</dbReference>
<dbReference type="STRING" id="573413.Spirs_0034"/>
<dbReference type="InterPro" id="IPR002933">
    <property type="entry name" value="Peptidase_M20"/>
</dbReference>
<evidence type="ECO:0000256" key="9">
    <source>
        <dbReference type="ARBA" id="ARBA00036421"/>
    </source>
</evidence>
<reference evidence="19 20" key="1">
    <citation type="journal article" date="2010" name="Stand. Genomic Sci.">
        <title>Complete genome sequence of Spirochaeta smaragdinae type strain (SEBR 4228).</title>
        <authorList>
            <person name="Mavromatis K."/>
            <person name="Yasawong M."/>
            <person name="Chertkov O."/>
            <person name="Lapidus A."/>
            <person name="Lucas S."/>
            <person name="Nolan M."/>
            <person name="Del Rio T.G."/>
            <person name="Tice H."/>
            <person name="Cheng J.F."/>
            <person name="Pitluck S."/>
            <person name="Liolios K."/>
            <person name="Ivanova N."/>
            <person name="Tapia R."/>
            <person name="Han C."/>
            <person name="Bruce D."/>
            <person name="Goodwin L."/>
            <person name="Pati A."/>
            <person name="Chen A."/>
            <person name="Palaniappan K."/>
            <person name="Land M."/>
            <person name="Hauser L."/>
            <person name="Chang Y.J."/>
            <person name="Jeffries C.D."/>
            <person name="Detter J.C."/>
            <person name="Rohde M."/>
            <person name="Brambilla E."/>
            <person name="Spring S."/>
            <person name="Goker M."/>
            <person name="Sikorski J."/>
            <person name="Woyke T."/>
            <person name="Bristow J."/>
            <person name="Eisen J.A."/>
            <person name="Markowitz V."/>
            <person name="Hugenholtz P."/>
            <person name="Klenk H.P."/>
            <person name="Kyrpides N.C."/>
        </authorList>
    </citation>
    <scope>NUCLEOTIDE SEQUENCE [LARGE SCALE GENOMIC DNA]</scope>
    <source>
        <strain evidence="20">DSM 11293 / JCM 15392 / SEBR 4228</strain>
    </source>
</reference>
<dbReference type="HOGENOM" id="CLU_028526_0_0_12"/>
<evidence type="ECO:0000256" key="7">
    <source>
        <dbReference type="ARBA" id="ARBA00023049"/>
    </source>
</evidence>
<keyword evidence="3" id="KW-0645">Protease</keyword>
<evidence type="ECO:0000259" key="18">
    <source>
        <dbReference type="Pfam" id="PF07687"/>
    </source>
</evidence>
<evidence type="ECO:0000256" key="2">
    <source>
        <dbReference type="ARBA" id="ARBA00001947"/>
    </source>
</evidence>
<dbReference type="InterPro" id="IPR011650">
    <property type="entry name" value="Peptidase_M20_dimer"/>
</dbReference>
<evidence type="ECO:0000256" key="15">
    <source>
        <dbReference type="ARBA" id="ARBA00076004"/>
    </source>
</evidence>
<protein>
    <recommendedName>
        <fullName evidence="13">Cytosol non-specific dipeptidase</fullName>
        <ecNumber evidence="10">3.4.13.18</ecNumber>
    </recommendedName>
    <alternativeName>
        <fullName evidence="16">Aminoacyl-histidine dipeptidase</fullName>
    </alternativeName>
    <alternativeName>
        <fullName evidence="15">Beta-alanyl-histidine dipeptidase</fullName>
    </alternativeName>
    <alternativeName>
        <fullName evidence="14">Carnosinase</fullName>
    </alternativeName>
    <alternativeName>
        <fullName evidence="11">Peptidase D</fullName>
    </alternativeName>
    <alternativeName>
        <fullName evidence="17">Xaa-His dipeptidase</fullName>
    </alternativeName>
</protein>
<comment type="similarity">
    <text evidence="12">Belongs to the peptidase M20C family.</text>
</comment>
<dbReference type="EC" id="3.4.13.18" evidence="10"/>
<dbReference type="Pfam" id="PF07687">
    <property type="entry name" value="M20_dimer"/>
    <property type="match status" value="1"/>
</dbReference>
<sequence>MNNNPLEGRKPASVWHYFQTISKIPRCSCNEAAVRDYVRQFAEEHHMAWKIDAAGNIAVKKGASVGKEAHPGVVLQGHLDMVCEKNRTTKHDFTVDPIKLVVDGDWLKADGTTLGADNGIAVAMALAVLASDEISHGPIEVLFTVDEETGLTGAMGLDPSIIEGKILLNLDSEEPGVFYIGCAGGVNTEGMLPITSEAVPQGRVCYTLTIEGLQGGHSGGEIHLGRGNAIDLVGRLLWELRKLGDFNLVSINGGGKHNAIPRECHARFTLSKEKVAEAEKLAKTIGREIKAELGDNAPGFNLIFEKDTEADEQFDPSSTDRICYMLRIMPHGVAAMSRSIEGLVETSTNFAAIETQKDCCSTTVKVLTSQRSSIMSALDDIAAKVNAAICVVGGQVRHYSRYPAWTPNPNSKLLAECKRIYRDFTGEEAVHAAIHAGLECGVIGDKLEGMEMISFGPEMLGVHTPEERLNIPSVEKLWGFLIKLLENV</sequence>
<dbReference type="EMBL" id="CP002116">
    <property type="protein sequence ID" value="ADK79194.1"/>
    <property type="molecule type" value="Genomic_DNA"/>
</dbReference>
<dbReference type="eggNOG" id="COG2195">
    <property type="taxonomic scope" value="Bacteria"/>
</dbReference>
<dbReference type="AlphaFoldDB" id="E1R6R2"/>
<keyword evidence="8" id="KW-0170">Cobalt</keyword>
<evidence type="ECO:0000256" key="12">
    <source>
        <dbReference type="ARBA" id="ARBA00061423"/>
    </source>
</evidence>
<dbReference type="Pfam" id="PF01546">
    <property type="entry name" value="Peptidase_M20"/>
    <property type="match status" value="1"/>
</dbReference>
<dbReference type="PANTHER" id="PTHR43501:SF1">
    <property type="entry name" value="CYTOSOL NON-SPECIFIC DIPEPTIDASE"/>
    <property type="match status" value="1"/>
</dbReference>
<evidence type="ECO:0000256" key="13">
    <source>
        <dbReference type="ARBA" id="ARBA00071271"/>
    </source>
</evidence>
<dbReference type="NCBIfam" id="TIGR01893">
    <property type="entry name" value="aa-his-dipept"/>
    <property type="match status" value="1"/>
</dbReference>
<dbReference type="RefSeq" id="WP_013252658.1">
    <property type="nucleotide sequence ID" value="NC_014364.1"/>
</dbReference>
<evidence type="ECO:0000256" key="5">
    <source>
        <dbReference type="ARBA" id="ARBA00022801"/>
    </source>
</evidence>
<evidence type="ECO:0000256" key="6">
    <source>
        <dbReference type="ARBA" id="ARBA00022833"/>
    </source>
</evidence>
<comment type="catalytic activity">
    <reaction evidence="9">
        <text>Hydrolysis of dipeptides, preferentially hydrophobic dipeptides including prolyl amino acids.</text>
        <dbReference type="EC" id="3.4.13.18"/>
    </reaction>
</comment>
<dbReference type="Proteomes" id="UP000002318">
    <property type="component" value="Chromosome"/>
</dbReference>
<dbReference type="CDD" id="cd03890">
    <property type="entry name" value="M20_pepD"/>
    <property type="match status" value="1"/>
</dbReference>
<dbReference type="GO" id="GO:0046872">
    <property type="term" value="F:metal ion binding"/>
    <property type="evidence" value="ECO:0007669"/>
    <property type="project" value="UniProtKB-KW"/>
</dbReference>
<dbReference type="SUPFAM" id="SSF55031">
    <property type="entry name" value="Bacterial exopeptidase dimerisation domain"/>
    <property type="match status" value="1"/>
</dbReference>
<dbReference type="KEGG" id="ssm:Spirs_0034"/>
<keyword evidence="20" id="KW-1185">Reference proteome</keyword>
<dbReference type="InterPro" id="IPR001160">
    <property type="entry name" value="Peptidase_M20C"/>
</dbReference>
<evidence type="ECO:0000256" key="14">
    <source>
        <dbReference type="ARBA" id="ARBA00075285"/>
    </source>
</evidence>
<dbReference type="FunFam" id="3.40.630.10:FF:000015">
    <property type="entry name" value="Aminoacyl-histidine dipeptidase PepD"/>
    <property type="match status" value="1"/>
</dbReference>
<dbReference type="PIRSF" id="PIRSF016599">
    <property type="entry name" value="Xaa-His_dipept"/>
    <property type="match status" value="1"/>
</dbReference>
<evidence type="ECO:0000256" key="8">
    <source>
        <dbReference type="ARBA" id="ARBA00023285"/>
    </source>
</evidence>
<gene>
    <name evidence="19" type="ordered locus">Spirs_0034</name>
</gene>
<evidence type="ECO:0000313" key="19">
    <source>
        <dbReference type="EMBL" id="ADK79194.1"/>
    </source>
</evidence>
<dbReference type="PANTHER" id="PTHR43501">
    <property type="entry name" value="CYTOSOL NON-SPECIFIC DIPEPTIDASE"/>
    <property type="match status" value="1"/>
</dbReference>
<accession>E1R6R2</accession>